<reference evidence="5" key="1">
    <citation type="journal article" date="2023" name="Mol. Phylogenet. Evol.">
        <title>Genome-scale phylogeny and comparative genomics of the fungal order Sordariales.</title>
        <authorList>
            <person name="Hensen N."/>
            <person name="Bonometti L."/>
            <person name="Westerberg I."/>
            <person name="Brannstrom I.O."/>
            <person name="Guillou S."/>
            <person name="Cros-Aarteil S."/>
            <person name="Calhoun S."/>
            <person name="Haridas S."/>
            <person name="Kuo A."/>
            <person name="Mondo S."/>
            <person name="Pangilinan J."/>
            <person name="Riley R."/>
            <person name="LaButti K."/>
            <person name="Andreopoulos B."/>
            <person name="Lipzen A."/>
            <person name="Chen C."/>
            <person name="Yan M."/>
            <person name="Daum C."/>
            <person name="Ng V."/>
            <person name="Clum A."/>
            <person name="Steindorff A."/>
            <person name="Ohm R.A."/>
            <person name="Martin F."/>
            <person name="Silar P."/>
            <person name="Natvig D.O."/>
            <person name="Lalanne C."/>
            <person name="Gautier V."/>
            <person name="Ament-Velasquez S.L."/>
            <person name="Kruys A."/>
            <person name="Hutchinson M.I."/>
            <person name="Powell A.J."/>
            <person name="Barry K."/>
            <person name="Miller A.N."/>
            <person name="Grigoriev I.V."/>
            <person name="Debuchy R."/>
            <person name="Gladieux P."/>
            <person name="Hiltunen Thoren M."/>
            <person name="Johannesson H."/>
        </authorList>
    </citation>
    <scope>NUCLEOTIDE SEQUENCE</scope>
    <source>
        <strain evidence="5">CBS 118394</strain>
    </source>
</reference>
<evidence type="ECO:0000259" key="4">
    <source>
        <dbReference type="Pfam" id="PF00561"/>
    </source>
</evidence>
<evidence type="ECO:0000256" key="2">
    <source>
        <dbReference type="ARBA" id="ARBA00038115"/>
    </source>
</evidence>
<gene>
    <name evidence="5" type="ORF">B0H66DRAFT_599100</name>
</gene>
<dbReference type="SUPFAM" id="SSF53474">
    <property type="entry name" value="alpha/beta-Hydrolases"/>
    <property type="match status" value="1"/>
</dbReference>
<dbReference type="PANTHER" id="PTHR22946">
    <property type="entry name" value="DIENELACTONE HYDROLASE DOMAIN-CONTAINING PROTEIN-RELATED"/>
    <property type="match status" value="1"/>
</dbReference>
<keyword evidence="6" id="KW-1185">Reference proteome</keyword>
<evidence type="ECO:0000313" key="5">
    <source>
        <dbReference type="EMBL" id="KAK3324909.1"/>
    </source>
</evidence>
<evidence type="ECO:0000313" key="6">
    <source>
        <dbReference type="Proteomes" id="UP001283341"/>
    </source>
</evidence>
<accession>A0AAE0IGV8</accession>
<comment type="similarity">
    <text evidence="2">Belongs to the AB hydrolase superfamily. FUS2 hydrolase family.</text>
</comment>
<comment type="caution">
    <text evidence="5">The sequence shown here is derived from an EMBL/GenBank/DDBJ whole genome shotgun (WGS) entry which is preliminary data.</text>
</comment>
<evidence type="ECO:0000256" key="3">
    <source>
        <dbReference type="SAM" id="MobiDB-lite"/>
    </source>
</evidence>
<dbReference type="Gene3D" id="3.40.50.1820">
    <property type="entry name" value="alpha/beta hydrolase"/>
    <property type="match status" value="1"/>
</dbReference>
<reference evidence="5" key="2">
    <citation type="submission" date="2023-06" db="EMBL/GenBank/DDBJ databases">
        <authorList>
            <consortium name="Lawrence Berkeley National Laboratory"/>
            <person name="Haridas S."/>
            <person name="Hensen N."/>
            <person name="Bonometti L."/>
            <person name="Westerberg I."/>
            <person name="Brannstrom I.O."/>
            <person name="Guillou S."/>
            <person name="Cros-Aarteil S."/>
            <person name="Calhoun S."/>
            <person name="Kuo A."/>
            <person name="Mondo S."/>
            <person name="Pangilinan J."/>
            <person name="Riley R."/>
            <person name="Labutti K."/>
            <person name="Andreopoulos B."/>
            <person name="Lipzen A."/>
            <person name="Chen C."/>
            <person name="Yanf M."/>
            <person name="Daum C."/>
            <person name="Ng V."/>
            <person name="Clum A."/>
            <person name="Steindorff A."/>
            <person name="Ohm R."/>
            <person name="Martin F."/>
            <person name="Silar P."/>
            <person name="Natvig D."/>
            <person name="Lalanne C."/>
            <person name="Gautier V."/>
            <person name="Ament-Velasquez S.L."/>
            <person name="Kruys A."/>
            <person name="Hutchinson M.I."/>
            <person name="Powell A.J."/>
            <person name="Barry K."/>
            <person name="Miller A.N."/>
            <person name="Grigoriev I.V."/>
            <person name="Debuchy R."/>
            <person name="Gladieux P."/>
            <person name="Thoren M.H."/>
            <person name="Johannesson H."/>
        </authorList>
    </citation>
    <scope>NUCLEOTIDE SEQUENCE</scope>
    <source>
        <strain evidence="5">CBS 118394</strain>
    </source>
</reference>
<feature type="region of interest" description="Disordered" evidence="3">
    <location>
        <begin position="289"/>
        <end position="316"/>
    </location>
</feature>
<feature type="domain" description="AB hydrolase-1" evidence="4">
    <location>
        <begin position="142"/>
        <end position="221"/>
    </location>
</feature>
<dbReference type="InterPro" id="IPR050261">
    <property type="entry name" value="FrsA_esterase"/>
</dbReference>
<name>A0AAE0IGV8_9PEZI</name>
<keyword evidence="1 5" id="KW-0378">Hydrolase</keyword>
<sequence>MTSAGFVLAANGNGKHSQTGISAYAGLEHPPHLSRLESKTGRKGIVEQLSISVDSDARDGFVPGFLHLPPDFNTTSTFNNHGVLPKIHHRTAAILLSGAGGGVTGPSSIYLSLACKLATLHPNNGIPALRLDYRVPARTGPCVRDVCAAMQFLQDMYGLDRFVLVGWSFGGAVVFSTLTSDEEKRVVGCATVASQTADTEGIRSLAPRPVLLLHGTGDQTLNERCSERLYEMYGESDEGGGEGERRLVLFDGDNHALSGNAETVEEIICEFVARCAGVTVDETDREEVLKQELVEDDERGDLMERGGDLRSPERRE</sequence>
<protein>
    <submittedName>
        <fullName evidence="5">Alpha/Beta hydrolase protein</fullName>
    </submittedName>
</protein>
<dbReference type="PANTHER" id="PTHR22946:SF9">
    <property type="entry name" value="POLYKETIDE TRANSFERASE AF380"/>
    <property type="match status" value="1"/>
</dbReference>
<feature type="compositionally biased region" description="Basic and acidic residues" evidence="3">
    <location>
        <begin position="300"/>
        <end position="316"/>
    </location>
</feature>
<dbReference type="InterPro" id="IPR029058">
    <property type="entry name" value="AB_hydrolase_fold"/>
</dbReference>
<evidence type="ECO:0000256" key="1">
    <source>
        <dbReference type="ARBA" id="ARBA00022801"/>
    </source>
</evidence>
<dbReference type="Pfam" id="PF00561">
    <property type="entry name" value="Abhydrolase_1"/>
    <property type="match status" value="1"/>
</dbReference>
<organism evidence="5 6">
    <name type="scientific">Apodospora peruviana</name>
    <dbReference type="NCBI Taxonomy" id="516989"/>
    <lineage>
        <taxon>Eukaryota</taxon>
        <taxon>Fungi</taxon>
        <taxon>Dikarya</taxon>
        <taxon>Ascomycota</taxon>
        <taxon>Pezizomycotina</taxon>
        <taxon>Sordariomycetes</taxon>
        <taxon>Sordariomycetidae</taxon>
        <taxon>Sordariales</taxon>
        <taxon>Lasiosphaeriaceae</taxon>
        <taxon>Apodospora</taxon>
    </lineage>
</organism>
<dbReference type="EMBL" id="JAUEDM010000002">
    <property type="protein sequence ID" value="KAK3324909.1"/>
    <property type="molecule type" value="Genomic_DNA"/>
</dbReference>
<dbReference type="InterPro" id="IPR000073">
    <property type="entry name" value="AB_hydrolase_1"/>
</dbReference>
<dbReference type="GO" id="GO:0016788">
    <property type="term" value="F:hydrolase activity, acting on ester bonds"/>
    <property type="evidence" value="ECO:0007669"/>
    <property type="project" value="UniProtKB-ARBA"/>
</dbReference>
<dbReference type="Proteomes" id="UP001283341">
    <property type="component" value="Unassembled WGS sequence"/>
</dbReference>
<dbReference type="AlphaFoldDB" id="A0AAE0IGV8"/>
<proteinExistence type="inferred from homology"/>